<keyword evidence="4 8" id="KW-0378">Hydrolase</keyword>
<dbReference type="FunFam" id="3.40.50.1580:FF:000001">
    <property type="entry name" value="MTA/SAH nucleosidase family protein"/>
    <property type="match status" value="1"/>
</dbReference>
<dbReference type="GO" id="GO:0005829">
    <property type="term" value="C:cytosol"/>
    <property type="evidence" value="ECO:0007669"/>
    <property type="project" value="TreeGrafter"/>
</dbReference>
<dbReference type="EC" id="3.2.2.9" evidence="2"/>
<comment type="pathway">
    <text evidence="1">Amino-acid biosynthesis; L-methionine biosynthesis via salvage pathway; S-methyl-5-thio-alpha-D-ribose 1-phosphate from S-methyl-5'-thioadenosine (hydrolase route): step 1/2.</text>
</comment>
<dbReference type="GO" id="GO:0009164">
    <property type="term" value="P:nucleoside catabolic process"/>
    <property type="evidence" value="ECO:0007669"/>
    <property type="project" value="InterPro"/>
</dbReference>
<dbReference type="GO" id="GO:0008782">
    <property type="term" value="F:adenosylhomocysteine nucleosidase activity"/>
    <property type="evidence" value="ECO:0007669"/>
    <property type="project" value="UniProtKB-EC"/>
</dbReference>
<proteinExistence type="predicted"/>
<dbReference type="Gene3D" id="3.40.50.1580">
    <property type="entry name" value="Nucleoside phosphorylase domain"/>
    <property type="match status" value="1"/>
</dbReference>
<keyword evidence="8" id="KW-0326">Glycosidase</keyword>
<dbReference type="GO" id="GO:0019509">
    <property type="term" value="P:L-methionine salvage from methylthioadenosine"/>
    <property type="evidence" value="ECO:0007669"/>
    <property type="project" value="InterPro"/>
</dbReference>
<evidence type="ECO:0000259" key="7">
    <source>
        <dbReference type="Pfam" id="PF01048"/>
    </source>
</evidence>
<name>A0A9X3JGW5_9LACT</name>
<dbReference type="InterPro" id="IPR035994">
    <property type="entry name" value="Nucleoside_phosphorylase_sf"/>
</dbReference>
<evidence type="ECO:0000256" key="2">
    <source>
        <dbReference type="ARBA" id="ARBA00011974"/>
    </source>
</evidence>
<evidence type="ECO:0000256" key="5">
    <source>
        <dbReference type="ARBA" id="ARBA00023167"/>
    </source>
</evidence>
<dbReference type="CDD" id="cd09008">
    <property type="entry name" value="MTAN"/>
    <property type="match status" value="1"/>
</dbReference>
<dbReference type="EMBL" id="JAPRFR010000002">
    <property type="protein sequence ID" value="MCZ0725984.1"/>
    <property type="molecule type" value="Genomic_DNA"/>
</dbReference>
<sequence length="228" mass="25023">MKIAIIAAMQAEITYYRKHLMIEKEHHLAHLTWWEATFKGHQIIFVESGIGKVNAAIAATVLAQETPDLLINSGSAGAVNPELSVGDIVISDATRYHDADAQAFGYEPGQIPQMPAEYPTSQQWSQAIEKVFQSHDYTVHSGLVLTGDSFIADNRVLAQIKADFPRAQCTEMEGAAIAQVAYQFNIPCLIIRAISDTASQDANILFDEFIDQAGKNSAKLTLDFISQI</sequence>
<comment type="caution">
    <text evidence="8">The sequence shown here is derived from an EMBL/GenBank/DDBJ whole genome shotgun (WGS) entry which is preliminary data.</text>
</comment>
<evidence type="ECO:0000256" key="1">
    <source>
        <dbReference type="ARBA" id="ARBA00004945"/>
    </source>
</evidence>
<evidence type="ECO:0000256" key="3">
    <source>
        <dbReference type="ARBA" id="ARBA00022605"/>
    </source>
</evidence>
<dbReference type="AlphaFoldDB" id="A0A9X3JGW5"/>
<dbReference type="PANTHER" id="PTHR46832">
    <property type="entry name" value="5'-METHYLTHIOADENOSINE/S-ADENOSYLHOMOCYSTEINE NUCLEOSIDASE"/>
    <property type="match status" value="1"/>
</dbReference>
<dbReference type="PANTHER" id="PTHR46832:SF1">
    <property type="entry name" value="5'-METHYLTHIOADENOSINE_S-ADENOSYLHOMOCYSTEINE NUCLEOSIDASE"/>
    <property type="match status" value="1"/>
</dbReference>
<dbReference type="InterPro" id="IPR010049">
    <property type="entry name" value="MTA_SAH_Nsdase"/>
</dbReference>
<dbReference type="GO" id="GO:0008930">
    <property type="term" value="F:methylthioadenosine nucleosidase activity"/>
    <property type="evidence" value="ECO:0007669"/>
    <property type="project" value="InterPro"/>
</dbReference>
<dbReference type="NCBIfam" id="TIGR01704">
    <property type="entry name" value="MTA_SAH-Nsdase"/>
    <property type="match status" value="1"/>
</dbReference>
<evidence type="ECO:0000313" key="8">
    <source>
        <dbReference type="EMBL" id="MCZ0725984.1"/>
    </source>
</evidence>
<feature type="domain" description="Nucleoside phosphorylase" evidence="7">
    <location>
        <begin position="2"/>
        <end position="225"/>
    </location>
</feature>
<dbReference type="GO" id="GO:0019284">
    <property type="term" value="P:L-methionine salvage from S-adenosylmethionine"/>
    <property type="evidence" value="ECO:0007669"/>
    <property type="project" value="TreeGrafter"/>
</dbReference>
<dbReference type="NCBIfam" id="NF004079">
    <property type="entry name" value="PRK05584.1"/>
    <property type="match status" value="1"/>
</dbReference>
<evidence type="ECO:0000313" key="9">
    <source>
        <dbReference type="Proteomes" id="UP001146670"/>
    </source>
</evidence>
<evidence type="ECO:0000256" key="4">
    <source>
        <dbReference type="ARBA" id="ARBA00022801"/>
    </source>
</evidence>
<organism evidence="8 9">
    <name type="scientific">Aerococcus kribbianus</name>
    <dbReference type="NCBI Taxonomy" id="2999064"/>
    <lineage>
        <taxon>Bacteria</taxon>
        <taxon>Bacillati</taxon>
        <taxon>Bacillota</taxon>
        <taxon>Bacilli</taxon>
        <taxon>Lactobacillales</taxon>
        <taxon>Aerococcaceae</taxon>
        <taxon>Aerococcus</taxon>
    </lineage>
</organism>
<dbReference type="Pfam" id="PF01048">
    <property type="entry name" value="PNP_UDP_1"/>
    <property type="match status" value="1"/>
</dbReference>
<gene>
    <name evidence="8" type="ORF">OW157_05290</name>
</gene>
<protein>
    <recommendedName>
        <fullName evidence="2">adenosylhomocysteine nucleosidase</fullName>
        <ecNumber evidence="2">3.2.2.9</ecNumber>
    </recommendedName>
</protein>
<keyword evidence="5" id="KW-0486">Methionine biosynthesis</keyword>
<dbReference type="RefSeq" id="WP_268752777.1">
    <property type="nucleotide sequence ID" value="NZ_JAPRFR010000002.1"/>
</dbReference>
<evidence type="ECO:0000256" key="6">
    <source>
        <dbReference type="ARBA" id="ARBA00050313"/>
    </source>
</evidence>
<keyword evidence="3" id="KW-0028">Amino-acid biosynthesis</keyword>
<comment type="catalytic activity">
    <reaction evidence="6">
        <text>5'-deoxyadenosine + H2O = 5-deoxy-D-ribose + adenine</text>
        <dbReference type="Rhea" id="RHEA:29859"/>
        <dbReference type="ChEBI" id="CHEBI:15377"/>
        <dbReference type="ChEBI" id="CHEBI:16708"/>
        <dbReference type="ChEBI" id="CHEBI:17319"/>
        <dbReference type="ChEBI" id="CHEBI:149540"/>
        <dbReference type="EC" id="3.2.2.9"/>
    </reaction>
    <physiologicalReaction direction="left-to-right" evidence="6">
        <dbReference type="Rhea" id="RHEA:29860"/>
    </physiologicalReaction>
</comment>
<accession>A0A9X3JGW5</accession>
<dbReference type="Proteomes" id="UP001146670">
    <property type="component" value="Unassembled WGS sequence"/>
</dbReference>
<dbReference type="SUPFAM" id="SSF53167">
    <property type="entry name" value="Purine and uridine phosphorylases"/>
    <property type="match status" value="1"/>
</dbReference>
<dbReference type="InterPro" id="IPR000845">
    <property type="entry name" value="Nucleoside_phosphorylase_d"/>
</dbReference>
<reference evidence="8" key="1">
    <citation type="submission" date="2022-12" db="EMBL/GenBank/DDBJ databases">
        <title>Description and comparative metabolic analysis of Aerococcus sp. nov., isolated from the feces of a pig.</title>
        <authorList>
            <person name="Chang Y.-H."/>
        </authorList>
    </citation>
    <scope>NUCLEOTIDE SEQUENCE</scope>
    <source>
        <strain evidence="8">YH-aer222</strain>
    </source>
</reference>
<keyword evidence="9" id="KW-1185">Reference proteome</keyword>